<evidence type="ECO:0000256" key="1">
    <source>
        <dbReference type="SAM" id="MobiDB-lite"/>
    </source>
</evidence>
<feature type="domain" description="Tesmin/TSO1-like CXC" evidence="2">
    <location>
        <begin position="196"/>
        <end position="240"/>
    </location>
</feature>
<dbReference type="Proteomes" id="UP000297229">
    <property type="component" value="Unassembled WGS sequence"/>
</dbReference>
<reference evidence="3 4" key="1">
    <citation type="submission" date="2017-12" db="EMBL/GenBank/DDBJ databases">
        <title>Comparative genomics of Botrytis spp.</title>
        <authorList>
            <person name="Valero-Jimenez C.A."/>
            <person name="Tapia P."/>
            <person name="Veloso J."/>
            <person name="Silva-Moreno E."/>
            <person name="Staats M."/>
            <person name="Valdes J.H."/>
            <person name="Van Kan J.A.L."/>
        </authorList>
    </citation>
    <scope>NUCLEOTIDE SEQUENCE [LARGE SCALE GENOMIC DNA]</scope>
    <source>
        <strain evidence="3 4">Be9601</strain>
    </source>
</reference>
<gene>
    <name evidence="3" type="ORF">BELL_0147g00010</name>
</gene>
<comment type="caution">
    <text evidence="3">The sequence shown here is derived from an EMBL/GenBank/DDBJ whole genome shotgun (WGS) entry which is preliminary data.</text>
</comment>
<name>A0A4Z1JTH4_9HELO</name>
<keyword evidence="4" id="KW-1185">Reference proteome</keyword>
<dbReference type="STRING" id="278938.A0A4Z1JTH4"/>
<feature type="region of interest" description="Disordered" evidence="1">
    <location>
        <begin position="125"/>
        <end position="187"/>
    </location>
</feature>
<sequence length="417" mass="46672">MIGKAGKEMLPVSDLSHSYPSSRAFTRDALNMVSSRSKASTPQNSKKRKVRFTTLSTKPIQELLRTFKPSQLREVIDETLNNGNIAKCIRDIHARSSRKLQIRDHSEPLVAAQVPVDDEVLESIEKSPTKLRQHAPVSTPKDLSMTATNGNLPTPRSSQEPKEIPMTPEPWMTPEPQLNAQPSSLPEAEQYIPPPVQFTTCNCRSGCISTRCKCFKSGRGCSPSPSSGCKCDSCANMLNDLTVFFGPPKSSDPPVSASPDFLKWIRKESRNGRFDLIHPDTIEELRSMLMGVEYGDMTSPPQFPVFSGKLRGIGKAWMSSDITDEEREDVKRGLFKEAFGVAAPKDTKNDYWCFCKNEWKQTILWEFCTKCDECRDTREWHCGECGNRNIGNGCECQKGTKRRKLLKGATCAVIILQ</sequence>
<organism evidence="3 4">
    <name type="scientific">Botrytis elliptica</name>
    <dbReference type="NCBI Taxonomy" id="278938"/>
    <lineage>
        <taxon>Eukaryota</taxon>
        <taxon>Fungi</taxon>
        <taxon>Dikarya</taxon>
        <taxon>Ascomycota</taxon>
        <taxon>Pezizomycotina</taxon>
        <taxon>Leotiomycetes</taxon>
        <taxon>Helotiales</taxon>
        <taxon>Sclerotiniaceae</taxon>
        <taxon>Botrytis</taxon>
    </lineage>
</organism>
<feature type="compositionally biased region" description="Polar residues" evidence="1">
    <location>
        <begin position="145"/>
        <end position="158"/>
    </location>
</feature>
<dbReference type="SMART" id="SM01114">
    <property type="entry name" value="CXC"/>
    <property type="match status" value="1"/>
</dbReference>
<evidence type="ECO:0000313" key="4">
    <source>
        <dbReference type="Proteomes" id="UP000297229"/>
    </source>
</evidence>
<dbReference type="EMBL" id="PQXM01000146">
    <property type="protein sequence ID" value="TGO76584.1"/>
    <property type="molecule type" value="Genomic_DNA"/>
</dbReference>
<evidence type="ECO:0000259" key="2">
    <source>
        <dbReference type="SMART" id="SM01114"/>
    </source>
</evidence>
<dbReference type="InterPro" id="IPR033467">
    <property type="entry name" value="Tesmin/TSO1-like_CXC"/>
</dbReference>
<dbReference type="AlphaFoldDB" id="A0A4Z1JTH4"/>
<protein>
    <recommendedName>
        <fullName evidence="2">Tesmin/TSO1-like CXC domain-containing protein</fullName>
    </recommendedName>
</protein>
<accession>A0A4Z1JTH4</accession>
<proteinExistence type="predicted"/>
<evidence type="ECO:0000313" key="3">
    <source>
        <dbReference type="EMBL" id="TGO76584.1"/>
    </source>
</evidence>